<accession>A0AAP0PWE0</accession>
<comment type="caution">
    <text evidence="1">The sequence shown here is derived from an EMBL/GenBank/DDBJ whole genome shotgun (WGS) entry which is preliminary data.</text>
</comment>
<proteinExistence type="predicted"/>
<evidence type="ECO:0000313" key="1">
    <source>
        <dbReference type="EMBL" id="KAK9157555.1"/>
    </source>
</evidence>
<keyword evidence="2" id="KW-1185">Reference proteome</keyword>
<protein>
    <submittedName>
        <fullName evidence="1">Uncharacterized protein</fullName>
    </submittedName>
</protein>
<gene>
    <name evidence="1" type="ORF">Scep_004129</name>
</gene>
<dbReference type="EMBL" id="JBBNAG010000002">
    <property type="protein sequence ID" value="KAK9157555.1"/>
    <property type="molecule type" value="Genomic_DNA"/>
</dbReference>
<dbReference type="Proteomes" id="UP001419268">
    <property type="component" value="Unassembled WGS sequence"/>
</dbReference>
<evidence type="ECO:0000313" key="2">
    <source>
        <dbReference type="Proteomes" id="UP001419268"/>
    </source>
</evidence>
<name>A0AAP0PWE0_9MAGN</name>
<reference evidence="1 2" key="1">
    <citation type="submission" date="2024-01" db="EMBL/GenBank/DDBJ databases">
        <title>Genome assemblies of Stephania.</title>
        <authorList>
            <person name="Yang L."/>
        </authorList>
    </citation>
    <scope>NUCLEOTIDE SEQUENCE [LARGE SCALE GENOMIC DNA]</scope>
    <source>
        <strain evidence="1">JXDWG</strain>
        <tissue evidence="1">Leaf</tissue>
    </source>
</reference>
<organism evidence="1 2">
    <name type="scientific">Stephania cephalantha</name>
    <dbReference type="NCBI Taxonomy" id="152367"/>
    <lineage>
        <taxon>Eukaryota</taxon>
        <taxon>Viridiplantae</taxon>
        <taxon>Streptophyta</taxon>
        <taxon>Embryophyta</taxon>
        <taxon>Tracheophyta</taxon>
        <taxon>Spermatophyta</taxon>
        <taxon>Magnoliopsida</taxon>
        <taxon>Ranunculales</taxon>
        <taxon>Menispermaceae</taxon>
        <taxon>Menispermoideae</taxon>
        <taxon>Cissampelideae</taxon>
        <taxon>Stephania</taxon>
    </lineage>
</organism>
<sequence length="85" mass="9659">MVNWELKNCCNGDHKTFLITGNYLINYLATRGPELQPFVHGLSKDAKEKLAPYSALSGDESYSNRDVEKGLKDFQFESIIFLKSL</sequence>
<dbReference type="AlphaFoldDB" id="A0AAP0PWE0"/>